<gene>
    <name evidence="2" type="ORF">FKW77_000438</name>
</gene>
<protein>
    <submittedName>
        <fullName evidence="2">Uncharacterized protein</fullName>
    </submittedName>
</protein>
<organism evidence="2 3">
    <name type="scientific">Venturia effusa</name>
    <dbReference type="NCBI Taxonomy" id="50376"/>
    <lineage>
        <taxon>Eukaryota</taxon>
        <taxon>Fungi</taxon>
        <taxon>Dikarya</taxon>
        <taxon>Ascomycota</taxon>
        <taxon>Pezizomycotina</taxon>
        <taxon>Dothideomycetes</taxon>
        <taxon>Pleosporomycetidae</taxon>
        <taxon>Venturiales</taxon>
        <taxon>Venturiaceae</taxon>
        <taxon>Venturia</taxon>
    </lineage>
</organism>
<dbReference type="Proteomes" id="UP000316270">
    <property type="component" value="Chromosome 15"/>
</dbReference>
<proteinExistence type="predicted"/>
<dbReference type="EMBL" id="CP042199">
    <property type="protein sequence ID" value="QDS76237.1"/>
    <property type="molecule type" value="Genomic_DNA"/>
</dbReference>
<dbReference type="OrthoDB" id="3942328at2759"/>
<evidence type="ECO:0000313" key="2">
    <source>
        <dbReference type="EMBL" id="QDS76237.1"/>
    </source>
</evidence>
<feature type="signal peptide" evidence="1">
    <location>
        <begin position="1"/>
        <end position="16"/>
    </location>
</feature>
<dbReference type="AlphaFoldDB" id="A0A517LKT4"/>
<keyword evidence="1" id="KW-0732">Signal</keyword>
<evidence type="ECO:0000256" key="1">
    <source>
        <dbReference type="SAM" id="SignalP"/>
    </source>
</evidence>
<keyword evidence="3" id="KW-1185">Reference proteome</keyword>
<reference evidence="2 3" key="1">
    <citation type="submission" date="2019-07" db="EMBL/GenBank/DDBJ databases">
        <title>Finished genome of Venturia effusa.</title>
        <authorList>
            <person name="Young C.A."/>
            <person name="Cox M.P."/>
            <person name="Ganley A.R.D."/>
            <person name="David W.J."/>
        </authorList>
    </citation>
    <scope>NUCLEOTIDE SEQUENCE [LARGE SCALE GENOMIC DNA]</scope>
    <source>
        <strain evidence="3">albino</strain>
    </source>
</reference>
<sequence length="159" mass="15921">MKFIMSTFFLVGLVASIPSPSPDVQTAESITDSIALKVETVLAEHIRNIDAQSVADKAIADLTPAITAALSQYAGTIKKAQMNVVVAAQRAAIEKRDGGGGGAGAMAAAASELKKVAEDVGVGIGAMIGTKIGGTIGKTIGEKLASGAEALPGMLGLKS</sequence>
<evidence type="ECO:0000313" key="3">
    <source>
        <dbReference type="Proteomes" id="UP000316270"/>
    </source>
</evidence>
<name>A0A517LKT4_9PEZI</name>
<accession>A0A517LKT4</accession>
<feature type="chain" id="PRO_5021997090" evidence="1">
    <location>
        <begin position="17"/>
        <end position="159"/>
    </location>
</feature>